<evidence type="ECO:0000313" key="2">
    <source>
        <dbReference type="EMBL" id="TFD75095.1"/>
    </source>
</evidence>
<dbReference type="InterPro" id="IPR036390">
    <property type="entry name" value="WH_DNA-bd_sf"/>
</dbReference>
<sequence>MLITDAKQTDADRSDTATATRDRVRQTLAQDGPVTAADLAAGLGLTPAAVRRHLDALAEQDAIEEYDPAVADADSRGRGRPARSYVLTETGHAGLEHHYDDLAAAALRFLAEHSGADAVATFARERGEALVGRYAARVAAAGDSVTARTKALAAALTEDGFAASVRPVDAGLPTPAPSATITQLPATGLPAPGLQLCQGHCPVRHVASEFPAVCEAEAEAFSQLLGVRVDRQATMAGGEHLCRTLVPEIDKPTT</sequence>
<name>A0A4Y8KJT5_9MICO</name>
<dbReference type="InterPro" id="IPR011991">
    <property type="entry name" value="ArsR-like_HTH"/>
</dbReference>
<organism evidence="2 3">
    <name type="scientific">Cryobacterium psychrophilum</name>
    <dbReference type="NCBI Taxonomy" id="41988"/>
    <lineage>
        <taxon>Bacteria</taxon>
        <taxon>Bacillati</taxon>
        <taxon>Actinomycetota</taxon>
        <taxon>Actinomycetes</taxon>
        <taxon>Micrococcales</taxon>
        <taxon>Microbacteriaceae</taxon>
        <taxon>Cryobacterium</taxon>
    </lineage>
</organism>
<evidence type="ECO:0000313" key="3">
    <source>
        <dbReference type="Proteomes" id="UP000298218"/>
    </source>
</evidence>
<feature type="compositionally biased region" description="Basic and acidic residues" evidence="1">
    <location>
        <begin position="7"/>
        <end position="21"/>
    </location>
</feature>
<dbReference type="PANTHER" id="PTHR30363">
    <property type="entry name" value="HTH-TYPE TRANSCRIPTIONAL REGULATOR SRLR-RELATED"/>
    <property type="match status" value="1"/>
</dbReference>
<dbReference type="RefSeq" id="WP_134171481.1">
    <property type="nucleotide sequence ID" value="NZ_SODI01000001.1"/>
</dbReference>
<evidence type="ECO:0000256" key="1">
    <source>
        <dbReference type="SAM" id="MobiDB-lite"/>
    </source>
</evidence>
<dbReference type="EMBL" id="SOHQ01000048">
    <property type="protein sequence ID" value="TFD75095.1"/>
    <property type="molecule type" value="Genomic_DNA"/>
</dbReference>
<gene>
    <name evidence="2" type="ORF">E3T53_16625</name>
</gene>
<dbReference type="Proteomes" id="UP000298218">
    <property type="component" value="Unassembled WGS sequence"/>
</dbReference>
<comment type="caution">
    <text evidence="2">The sequence shown here is derived from an EMBL/GenBank/DDBJ whole genome shotgun (WGS) entry which is preliminary data.</text>
</comment>
<dbReference type="CDD" id="cd00090">
    <property type="entry name" value="HTH_ARSR"/>
    <property type="match status" value="1"/>
</dbReference>
<accession>A0A4Y8KJT5</accession>
<dbReference type="Gene3D" id="1.10.10.10">
    <property type="entry name" value="Winged helix-like DNA-binding domain superfamily/Winged helix DNA-binding domain"/>
    <property type="match status" value="1"/>
</dbReference>
<reference evidence="2 3" key="1">
    <citation type="submission" date="2019-03" db="EMBL/GenBank/DDBJ databases">
        <title>Genomics of glacier-inhabiting Cryobacterium strains.</title>
        <authorList>
            <person name="Liu Q."/>
            <person name="Xin Y.-H."/>
        </authorList>
    </citation>
    <scope>NUCLEOTIDE SEQUENCE [LARGE SCALE GENOMIC DNA]</scope>
    <source>
        <strain evidence="2 3">CGMCC 1.4292</strain>
    </source>
</reference>
<dbReference type="OrthoDB" id="3375207at2"/>
<keyword evidence="3" id="KW-1185">Reference proteome</keyword>
<dbReference type="Pfam" id="PF12840">
    <property type="entry name" value="HTH_20"/>
    <property type="match status" value="1"/>
</dbReference>
<protein>
    <submittedName>
        <fullName evidence="2">Winged helix-turn-helix transcriptional regulator</fullName>
    </submittedName>
</protein>
<dbReference type="InterPro" id="IPR050313">
    <property type="entry name" value="Carb_Metab_HTH_regulators"/>
</dbReference>
<dbReference type="SUPFAM" id="SSF46785">
    <property type="entry name" value="Winged helix' DNA-binding domain"/>
    <property type="match status" value="1"/>
</dbReference>
<dbReference type="PANTHER" id="PTHR30363:SF28">
    <property type="entry name" value="TRANSCRIPTIONAL REGULATORY PROTEIN-RELATED"/>
    <property type="match status" value="1"/>
</dbReference>
<feature type="region of interest" description="Disordered" evidence="1">
    <location>
        <begin position="1"/>
        <end position="21"/>
    </location>
</feature>
<dbReference type="InterPro" id="IPR036388">
    <property type="entry name" value="WH-like_DNA-bd_sf"/>
</dbReference>
<proteinExistence type="predicted"/>
<dbReference type="AlphaFoldDB" id="A0A4Y8KJT5"/>